<protein>
    <recommendedName>
        <fullName evidence="4">Cytochrome c domain-containing protein</fullName>
    </recommendedName>
</protein>
<comment type="caution">
    <text evidence="2">The sequence shown here is derived from an EMBL/GenBank/DDBJ whole genome shotgun (WGS) entry which is preliminary data.</text>
</comment>
<proteinExistence type="predicted"/>
<evidence type="ECO:0008006" key="4">
    <source>
        <dbReference type="Google" id="ProtNLM"/>
    </source>
</evidence>
<feature type="signal peptide" evidence="1">
    <location>
        <begin position="1"/>
        <end position="27"/>
    </location>
</feature>
<accession>A0A4R7AZA0</accession>
<organism evidence="2 3">
    <name type="scientific">Paludibacterium purpuratum</name>
    <dbReference type="NCBI Taxonomy" id="1144873"/>
    <lineage>
        <taxon>Bacteria</taxon>
        <taxon>Pseudomonadati</taxon>
        <taxon>Pseudomonadota</taxon>
        <taxon>Betaproteobacteria</taxon>
        <taxon>Neisseriales</taxon>
        <taxon>Chromobacteriaceae</taxon>
        <taxon>Paludibacterium</taxon>
    </lineage>
</organism>
<name>A0A4R7AZA0_9NEIS</name>
<feature type="chain" id="PRO_5020940885" description="Cytochrome c domain-containing protein" evidence="1">
    <location>
        <begin position="28"/>
        <end position="442"/>
    </location>
</feature>
<dbReference type="OrthoDB" id="5391020at2"/>
<dbReference type="AlphaFoldDB" id="A0A4R7AZA0"/>
<evidence type="ECO:0000256" key="1">
    <source>
        <dbReference type="SAM" id="SignalP"/>
    </source>
</evidence>
<dbReference type="RefSeq" id="WP_133682815.1">
    <property type="nucleotide sequence ID" value="NZ_SNZP01000013.1"/>
</dbReference>
<evidence type="ECO:0000313" key="3">
    <source>
        <dbReference type="Proteomes" id="UP000295611"/>
    </source>
</evidence>
<dbReference type="EMBL" id="SNZP01000013">
    <property type="protein sequence ID" value="TDR73574.1"/>
    <property type="molecule type" value="Genomic_DNA"/>
</dbReference>
<evidence type="ECO:0000313" key="2">
    <source>
        <dbReference type="EMBL" id="TDR73574.1"/>
    </source>
</evidence>
<sequence>MHSALLFRRLFPLIVCAALLWHAPAQAVPAFARQTGLDCAACHLGAPELTPEGRAFKLSGYTLGSTSLFPLSATLTASHTGVANNTHNYPKNNQGVIEGGSLFIAGKLDEHIGIFSKWTYDNLASSTDDNGSTRFDAGLASDNTDLRFVGHSANQDQDLIYGLSLNNNPTRQDAWNTTPALSFPYQVSNLSYNTWLNTPPAPLIAEGLAQQAVGLSAYALLNRRWYVELGDYQAADGKFGLFSRGVSFYNRLEGNNPYWRLAWNRDWGPHSLEIGTFGLDAHVSVDPGSNGAPSNHFRDIGLDAQYQYLSEPHSVSMQASYIDEHTNWNQVGLGVNQSNNSDTLHSAQAKISYWYRRQWGLTLGVFHVDGSHDALLYPTSANGSPNTRGQIVEFDYMPRPWWRLGLQYTAYNAFMGAATNYDGNGSNAHDNNTLYLYSWVAF</sequence>
<dbReference type="Proteomes" id="UP000295611">
    <property type="component" value="Unassembled WGS sequence"/>
</dbReference>
<gene>
    <name evidence="2" type="ORF">DFP86_11381</name>
</gene>
<reference evidence="2 3" key="1">
    <citation type="submission" date="2019-03" db="EMBL/GenBank/DDBJ databases">
        <title>Genomic Encyclopedia of Type Strains, Phase III (KMG-III): the genomes of soil and plant-associated and newly described type strains.</title>
        <authorList>
            <person name="Whitman W."/>
        </authorList>
    </citation>
    <scope>NUCLEOTIDE SEQUENCE [LARGE SCALE GENOMIC DNA]</scope>
    <source>
        <strain evidence="2 3">CECT 8976</strain>
    </source>
</reference>
<keyword evidence="3" id="KW-1185">Reference proteome</keyword>
<keyword evidence="1" id="KW-0732">Signal</keyword>